<dbReference type="GeneID" id="27378"/>
<dbReference type="SUPFAM" id="SSF50904">
    <property type="entry name" value="Oncogene products"/>
    <property type="match status" value="1"/>
</dbReference>
<organism evidence="2">
    <name type="scientific">Mus musculus</name>
    <name type="common">Mouse</name>
    <dbReference type="NCBI Taxonomy" id="10090"/>
    <lineage>
        <taxon>Eukaryota</taxon>
        <taxon>Metazoa</taxon>
        <taxon>Chordata</taxon>
        <taxon>Craniata</taxon>
        <taxon>Vertebrata</taxon>
        <taxon>Euteleostomi</taxon>
        <taxon>Mammalia</taxon>
        <taxon>Eutheria</taxon>
        <taxon>Euarchontoglires</taxon>
        <taxon>Glires</taxon>
        <taxon>Rodentia</taxon>
        <taxon>Myomorpha</taxon>
        <taxon>Muroidea</taxon>
        <taxon>Muridae</taxon>
        <taxon>Murinae</taxon>
        <taxon>Mus</taxon>
        <taxon>Mus</taxon>
    </lineage>
</organism>
<comment type="similarity">
    <text evidence="1">Belongs to the TCL1 family.</text>
</comment>
<dbReference type="AlphaFoldDB" id="Q0VBM6"/>
<evidence type="ECO:0000256" key="1">
    <source>
        <dbReference type="ARBA" id="ARBA00006399"/>
    </source>
</evidence>
<reference evidence="2" key="1">
    <citation type="journal article" date="2004" name="Genome Res.">
        <title>The status, quality, and expansion of the NIH full-length cDNA project: the Mammalian Gene Collection (MGC).</title>
        <authorList>
            <consortium name="The MGC Project Team"/>
            <person name="Gerhard D.S."/>
            <person name="Wagner L."/>
            <person name="Feingold E.A."/>
            <person name="Shenmen C.M."/>
            <person name="Grouse L.H."/>
            <person name="Schuler G."/>
            <person name="Klein S.L."/>
            <person name="Old S."/>
            <person name="Rasooly R."/>
            <person name="Good P."/>
            <person name="Guyer M."/>
            <person name="Peck A.M."/>
            <person name="Derge J.G."/>
            <person name="Lipman D."/>
            <person name="Collins F.S."/>
            <person name="Jang W."/>
            <person name="Sherry S."/>
            <person name="Feolo M."/>
            <person name="Misquitta L."/>
            <person name="Lee E."/>
            <person name="Rotmistrovsky K."/>
            <person name="Greenhut S.F."/>
            <person name="Schaefer C.F."/>
            <person name="Buetow K."/>
            <person name="Bonner T.I."/>
            <person name="Haussler D."/>
            <person name="Kent J."/>
            <person name="Kiekhaus M."/>
            <person name="Furey T."/>
            <person name="Brent M."/>
            <person name="Prange C."/>
            <person name="Schreiber K."/>
            <person name="Shapiro N."/>
            <person name="Bhat N.K."/>
            <person name="Hopkins R.F."/>
            <person name="Hsie F."/>
            <person name="Driscoll T."/>
            <person name="Soares M.B."/>
            <person name="Casavant T.L."/>
            <person name="Scheetz T.E."/>
            <person name="Brown-stein M.J."/>
            <person name="Usdin T.B."/>
            <person name="Toshiyuki S."/>
            <person name="Carninci P."/>
            <person name="Piao Y."/>
            <person name="Dudekula D.B."/>
            <person name="Ko M.S."/>
            <person name="Kawakami K."/>
            <person name="Suzuki Y."/>
            <person name="Sugano S."/>
            <person name="Gruber C.E."/>
            <person name="Smith M.R."/>
            <person name="Simmons B."/>
            <person name="Moore T."/>
            <person name="Waterman R."/>
            <person name="Johnson S.L."/>
            <person name="Ruan Y."/>
            <person name="Wei C.L."/>
            <person name="Mathavan S."/>
            <person name="Gunaratne P.H."/>
            <person name="Wu J."/>
            <person name="Garcia A.M."/>
            <person name="Hulyk S.W."/>
            <person name="Fuh E."/>
            <person name="Yuan Y."/>
            <person name="Sneed A."/>
            <person name="Kowis C."/>
            <person name="Hodgson A."/>
            <person name="Muzny D.M."/>
            <person name="McPherson J."/>
            <person name="Gibbs R.A."/>
            <person name="Fahey J."/>
            <person name="Helton E."/>
            <person name="Ketteman M."/>
            <person name="Madan A."/>
            <person name="Rodrigues S."/>
            <person name="Sanchez A."/>
            <person name="Whiting M."/>
            <person name="Madari A."/>
            <person name="Young A.C."/>
            <person name="Wetherby K.D."/>
            <person name="Granite S.J."/>
            <person name="Kwong P.N."/>
            <person name="Brinkley C.P."/>
            <person name="Pearson R.L."/>
            <person name="Bouffard G.G."/>
            <person name="Blakesly R.W."/>
            <person name="Green E.D."/>
            <person name="Dickson M.C."/>
            <person name="Rodriguez A.C."/>
            <person name="Grimwood J."/>
            <person name="Schmutz J."/>
            <person name="Myers R.M."/>
            <person name="Butterfield Y.S."/>
            <person name="Griffith M."/>
            <person name="Griffith O.L."/>
            <person name="Krzywinski M.I."/>
            <person name="Liao N."/>
            <person name="Morin R."/>
            <person name="Morrin R."/>
            <person name="Palmquist D."/>
            <person name="Petrescu A.S."/>
            <person name="Skalska U."/>
            <person name="Smailus D.E."/>
            <person name="Stott J.M."/>
            <person name="Schnerch A."/>
            <person name="Schein J.E."/>
            <person name="Jones S.J."/>
            <person name="Holt R.A."/>
            <person name="Baross A."/>
            <person name="Marra M.A."/>
            <person name="Clifton S."/>
            <person name="Makowski K.A."/>
            <person name="Bosak S."/>
            <person name="Malek J."/>
        </authorList>
    </citation>
    <scope>NUCLEOTIDE SEQUENCE [LARGE SCALE MRNA]</scope>
    <source>
        <tissue evidence="2">Brain</tissue>
    </source>
</reference>
<dbReference type="EMBL" id="BC120575">
    <property type="protein sequence ID" value="AAI20576.1"/>
    <property type="molecule type" value="mRNA"/>
</dbReference>
<dbReference type="OrthoDB" id="9630488at2759"/>
<dbReference type="KEGG" id="mmu:27378"/>
<dbReference type="VEuPathDB" id="HostDB:ENSMUSG00000068940"/>
<dbReference type="Pfam" id="PF01840">
    <property type="entry name" value="TCL1_MTCP1"/>
    <property type="match status" value="1"/>
</dbReference>
<dbReference type="GO" id="GO:0043539">
    <property type="term" value="F:protein serine/threonine kinase activator activity"/>
    <property type="evidence" value="ECO:0007669"/>
    <property type="project" value="InterPro"/>
</dbReference>
<evidence type="ECO:0000313" key="2">
    <source>
        <dbReference type="EMBL" id="AAI20576.1"/>
    </source>
</evidence>
<dbReference type="InterPro" id="IPR036672">
    <property type="entry name" value="TCL1_MTCP1_sf"/>
</dbReference>
<dbReference type="PANTHER" id="PTHR14060:SF2">
    <property type="entry name" value="T-CELL LEUKEMIA_LYMPHOMA PROTEIN 1B"/>
    <property type="match status" value="1"/>
</dbReference>
<dbReference type="RefSeq" id="NP_038800.1">
    <property type="nucleotide sequence ID" value="NM_013772.2"/>
</dbReference>
<dbReference type="PANTHER" id="PTHR14060">
    <property type="entry name" value="PROTEIN P13 MTCP-1"/>
    <property type="match status" value="1"/>
</dbReference>
<dbReference type="InterPro" id="IPR004832">
    <property type="entry name" value="TCL1_MTCP1"/>
</dbReference>
<protein>
    <submittedName>
        <fullName evidence="2">T-cell leukemia/lymphoma 1B, 3</fullName>
    </submittedName>
</protein>
<dbReference type="HOGENOM" id="CLU_168379_1_0_1"/>
<dbReference type="FunFam" id="2.40.15.10:FF:000004">
    <property type="entry name" value="Protein TCL1B4"/>
    <property type="match status" value="1"/>
</dbReference>
<gene>
    <name evidence="2 3" type="primary">Tcl1b3</name>
</gene>
<dbReference type="AGR" id="MGI:1351600"/>
<dbReference type="Gene3D" id="2.40.15.10">
    <property type="entry name" value="TCL1/MTCP1"/>
    <property type="match status" value="1"/>
</dbReference>
<accession>Q0VBM6</accession>
<dbReference type="MGI" id="MGI:1351600">
    <property type="gene designation" value="Tcl1b3"/>
</dbReference>
<dbReference type="EMBL" id="BC119260">
    <property type="protein sequence ID" value="AAI19261.1"/>
    <property type="molecule type" value="mRNA"/>
</dbReference>
<dbReference type="DNASU" id="27378"/>
<evidence type="ECO:0000313" key="3">
    <source>
        <dbReference type="MGI" id="MGI:1351600"/>
    </source>
</evidence>
<sequence length="122" mass="14170">MADSVHFPWMPFPPRFLVCTRDDIYEDENGRQWVVAKVETSRSPYGSRIETCITVHLQHMTTIPQEPTPQQPINNNSLPTMWRLESMNTYTGTDGTYWRLLDHSQMGDTLQLILDIVICEVD</sequence>
<name>Q0VBM6_MOUSE</name>
<dbReference type="BioGRID-ORCS" id="27378">
    <property type="hits" value="0 hits in 57 CRISPR screens"/>
</dbReference>
<dbReference type="ExpressionAtlas" id="Q0VBM6">
    <property type="expression patterns" value="baseline and differential"/>
</dbReference>
<proteinExistence type="evidence at transcript level"/>
<dbReference type="SMR" id="Q0VBM6"/>
<dbReference type="CTD" id="27378"/>